<dbReference type="InterPro" id="IPR002347">
    <property type="entry name" value="SDR_fam"/>
</dbReference>
<accession>A0A075P2Y1</accession>
<gene>
    <name evidence="1" type="ORF">EP13_16080</name>
</gene>
<evidence type="ECO:0000313" key="2">
    <source>
        <dbReference type="Proteomes" id="UP000056090"/>
    </source>
</evidence>
<evidence type="ECO:0000313" key="1">
    <source>
        <dbReference type="EMBL" id="AIG00079.1"/>
    </source>
</evidence>
<dbReference type="Pfam" id="PF00106">
    <property type="entry name" value="adh_short"/>
    <property type="match status" value="1"/>
</dbReference>
<dbReference type="SUPFAM" id="SSF51735">
    <property type="entry name" value="NAD(P)-binding Rossmann-fold domains"/>
    <property type="match status" value="1"/>
</dbReference>
<dbReference type="RefSeq" id="WP_044058111.1">
    <property type="nucleotide sequence ID" value="NZ_CBCSKJ010000009.1"/>
</dbReference>
<dbReference type="InterPro" id="IPR051468">
    <property type="entry name" value="Fungal_SecMetab_SDRs"/>
</dbReference>
<dbReference type="eggNOG" id="COG1028">
    <property type="taxonomic scope" value="Bacteria"/>
</dbReference>
<dbReference type="Proteomes" id="UP000056090">
    <property type="component" value="Chromosome"/>
</dbReference>
<dbReference type="GO" id="GO:0016491">
    <property type="term" value="F:oxidoreductase activity"/>
    <property type="evidence" value="ECO:0007669"/>
    <property type="project" value="TreeGrafter"/>
</dbReference>
<dbReference type="PANTHER" id="PTHR43544">
    <property type="entry name" value="SHORT-CHAIN DEHYDROGENASE/REDUCTASE"/>
    <property type="match status" value="1"/>
</dbReference>
<protein>
    <submittedName>
        <fullName evidence="1">Short-chain dehydrogenase</fullName>
    </submittedName>
</protein>
<dbReference type="GeneID" id="78256405"/>
<reference evidence="1 2" key="1">
    <citation type="submission" date="2014-06" db="EMBL/GenBank/DDBJ databases">
        <title>Genomes of Alteromonas australica, a world apart.</title>
        <authorList>
            <person name="Gonzaga A."/>
            <person name="Lopez-Perez M."/>
            <person name="Rodriguez-Valera F."/>
        </authorList>
    </citation>
    <scope>NUCLEOTIDE SEQUENCE [LARGE SCALE GENOMIC DNA]</scope>
    <source>
        <strain evidence="1 2">H 17</strain>
    </source>
</reference>
<organism evidence="1 2">
    <name type="scientific">Alteromonas australica</name>
    <dbReference type="NCBI Taxonomy" id="589873"/>
    <lineage>
        <taxon>Bacteria</taxon>
        <taxon>Pseudomonadati</taxon>
        <taxon>Pseudomonadota</taxon>
        <taxon>Gammaproteobacteria</taxon>
        <taxon>Alteromonadales</taxon>
        <taxon>Alteromonadaceae</taxon>
        <taxon>Alteromonas/Salinimonas group</taxon>
        <taxon>Alteromonas</taxon>
    </lineage>
</organism>
<dbReference type="KEGG" id="aal:EP13_16080"/>
<dbReference type="InterPro" id="IPR036291">
    <property type="entry name" value="NAD(P)-bd_dom_sf"/>
</dbReference>
<dbReference type="EMBL" id="CP008849">
    <property type="protein sequence ID" value="AIG00079.1"/>
    <property type="molecule type" value="Genomic_DNA"/>
</dbReference>
<dbReference type="PANTHER" id="PTHR43544:SF12">
    <property type="entry name" value="NAD(P)-BINDING ROSSMANN-FOLD SUPERFAMILY PROTEIN"/>
    <property type="match status" value="1"/>
</dbReference>
<sequence length="241" mass="26211">MKNSLLVVGASGGIGGALVSALSQAGEHVIAVSRQTIDSPPWGSSVEVHTLAEYSEAQISSFVNTLNARGVTIKMAIVATGVLHDESNNLHPEKRLEDVSHEALGQYFTVNSIIPALWLKYLVNVLAKEQPSVVALSARVGSIADNQLGGWYGYRASKAALNMLLKTASVEYARRLKQPLLVSYHPGTVDTALSQPFQRNVKANKLFTAEFTARQLLLHLSRLDRTQPCHFIAWDGTPVPW</sequence>
<dbReference type="Gene3D" id="3.40.50.720">
    <property type="entry name" value="NAD(P)-binding Rossmann-like Domain"/>
    <property type="match status" value="1"/>
</dbReference>
<dbReference type="PRINTS" id="PR00081">
    <property type="entry name" value="GDHRDH"/>
</dbReference>
<dbReference type="AlphaFoldDB" id="A0A075P2Y1"/>
<keyword evidence="2" id="KW-1185">Reference proteome</keyword>
<dbReference type="GO" id="GO:0005737">
    <property type="term" value="C:cytoplasm"/>
    <property type="evidence" value="ECO:0007669"/>
    <property type="project" value="TreeGrafter"/>
</dbReference>
<name>A0A075P2Y1_9ALTE</name>
<proteinExistence type="predicted"/>